<feature type="transmembrane region" description="Helical" evidence="6">
    <location>
        <begin position="283"/>
        <end position="304"/>
    </location>
</feature>
<dbReference type="SUPFAM" id="SSF161098">
    <property type="entry name" value="MetI-like"/>
    <property type="match status" value="1"/>
</dbReference>
<dbReference type="InterPro" id="IPR035906">
    <property type="entry name" value="MetI-like_sf"/>
</dbReference>
<feature type="domain" description="ABC transmembrane type-1" evidence="7">
    <location>
        <begin position="89"/>
        <end position="304"/>
    </location>
</feature>
<reference evidence="8 9" key="1">
    <citation type="submission" date="2024-09" db="EMBL/GenBank/DDBJ databases">
        <title>Paenibacillus zeirhizospherea sp. nov., isolated from surface of the maize (Zea mays) roots in a horticulture field, Hungary.</title>
        <authorList>
            <person name="Marton D."/>
            <person name="Farkas M."/>
            <person name="Bedics A."/>
            <person name="Toth E."/>
            <person name="Tancsics A."/>
            <person name="Boka K."/>
            <person name="Marati G."/>
            <person name="Kriszt B."/>
            <person name="Cserhati M."/>
        </authorList>
    </citation>
    <scope>NUCLEOTIDE SEQUENCE [LARGE SCALE GENOMIC DNA]</scope>
    <source>
        <strain evidence="8 9">JCM 18446</strain>
    </source>
</reference>
<comment type="subcellular location">
    <subcellularLocation>
        <location evidence="6">Cell membrane</location>
        <topology evidence="6">Multi-pass membrane protein</topology>
    </subcellularLocation>
    <subcellularLocation>
        <location evidence="1">Membrane</location>
        <topology evidence="1">Multi-pass membrane protein</topology>
    </subcellularLocation>
</comment>
<gene>
    <name evidence="8" type="ORF">ACE5LO_14640</name>
</gene>
<dbReference type="PANTHER" id="PTHR43496:SF1">
    <property type="entry name" value="POLYGALACTURONAN_RHAMNOGALACTURONAN TRANSPORT SYSTEM PERMEASE PROTEIN YTEP"/>
    <property type="match status" value="1"/>
</dbReference>
<keyword evidence="4 6" id="KW-1133">Transmembrane helix</keyword>
<feature type="transmembrane region" description="Helical" evidence="6">
    <location>
        <begin position="176"/>
        <end position="202"/>
    </location>
</feature>
<proteinExistence type="inferred from homology"/>
<comment type="caution">
    <text evidence="8">The sequence shown here is derived from an EMBL/GenBank/DDBJ whole genome shotgun (WGS) entry which is preliminary data.</text>
</comment>
<organism evidence="8 9">
    <name type="scientific">Paenibacillus medicaginis</name>
    <dbReference type="NCBI Taxonomy" id="1470560"/>
    <lineage>
        <taxon>Bacteria</taxon>
        <taxon>Bacillati</taxon>
        <taxon>Bacillota</taxon>
        <taxon>Bacilli</taxon>
        <taxon>Bacillales</taxon>
        <taxon>Paenibacillaceae</taxon>
        <taxon>Paenibacillus</taxon>
    </lineage>
</organism>
<dbReference type="Proteomes" id="UP001580430">
    <property type="component" value="Unassembled WGS sequence"/>
</dbReference>
<dbReference type="InterPro" id="IPR000515">
    <property type="entry name" value="MetI-like"/>
</dbReference>
<keyword evidence="9" id="KW-1185">Reference proteome</keyword>
<feature type="transmembrane region" description="Helical" evidence="6">
    <location>
        <begin position="223"/>
        <end position="241"/>
    </location>
</feature>
<evidence type="ECO:0000256" key="3">
    <source>
        <dbReference type="ARBA" id="ARBA00022692"/>
    </source>
</evidence>
<protein>
    <submittedName>
        <fullName evidence="8">ABC transporter permease</fullName>
    </submittedName>
</protein>
<sequence length="317" mass="35490">MMKLHAILREGAGDVQTGSLLARIAKHRTIYLLVLPGLLFFLIFKIAPMWGLLLAFKDYNPFLGFAGSEWVGVKHFVDLFASSSFYIMLRNTLAINIIALVFQFPLPILLALMLNEIRHESFKRFNQSIVYLPHFLSWVVVASMTFFLLSTDVGIVNKLIAANGGETISFLSDPNYFWGLLTAQVMWKEAGWGTIIFLAAMAGVDPQRYEAAVVDGAGRFRQIWHITLPAIRPTIIILLILRLGSMFDTGFEQILLMMNPLVRNVGEVFDTYSYTYGILQGKISIGVTVGLFKGLVGLVLIVLANRIVKRLGHEGIY</sequence>
<comment type="similarity">
    <text evidence="6">Belongs to the binding-protein-dependent transport system permease family.</text>
</comment>
<dbReference type="CDD" id="cd06261">
    <property type="entry name" value="TM_PBP2"/>
    <property type="match status" value="1"/>
</dbReference>
<dbReference type="PROSITE" id="PS50928">
    <property type="entry name" value="ABC_TM1"/>
    <property type="match status" value="1"/>
</dbReference>
<dbReference type="RefSeq" id="WP_375520772.1">
    <property type="nucleotide sequence ID" value="NZ_JBHIRY010000013.1"/>
</dbReference>
<evidence type="ECO:0000256" key="2">
    <source>
        <dbReference type="ARBA" id="ARBA00022448"/>
    </source>
</evidence>
<evidence type="ECO:0000313" key="8">
    <source>
        <dbReference type="EMBL" id="MFB5761632.1"/>
    </source>
</evidence>
<keyword evidence="3 6" id="KW-0812">Transmembrane</keyword>
<keyword evidence="2 6" id="KW-0813">Transport</keyword>
<keyword evidence="5 6" id="KW-0472">Membrane</keyword>
<evidence type="ECO:0000256" key="5">
    <source>
        <dbReference type="ARBA" id="ARBA00023136"/>
    </source>
</evidence>
<evidence type="ECO:0000259" key="7">
    <source>
        <dbReference type="PROSITE" id="PS50928"/>
    </source>
</evidence>
<name>A0ABV5C286_9BACL</name>
<evidence type="ECO:0000256" key="6">
    <source>
        <dbReference type="RuleBase" id="RU363032"/>
    </source>
</evidence>
<feature type="transmembrane region" description="Helical" evidence="6">
    <location>
        <begin position="135"/>
        <end position="156"/>
    </location>
</feature>
<accession>A0ABV5C286</accession>
<feature type="transmembrane region" description="Helical" evidence="6">
    <location>
        <begin position="30"/>
        <end position="56"/>
    </location>
</feature>
<dbReference type="EMBL" id="JBHIRY010000013">
    <property type="protein sequence ID" value="MFB5761632.1"/>
    <property type="molecule type" value="Genomic_DNA"/>
</dbReference>
<dbReference type="Gene3D" id="1.10.3720.10">
    <property type="entry name" value="MetI-like"/>
    <property type="match status" value="1"/>
</dbReference>
<dbReference type="Pfam" id="PF00528">
    <property type="entry name" value="BPD_transp_1"/>
    <property type="match status" value="1"/>
</dbReference>
<evidence type="ECO:0000256" key="4">
    <source>
        <dbReference type="ARBA" id="ARBA00022989"/>
    </source>
</evidence>
<dbReference type="PANTHER" id="PTHR43496">
    <property type="entry name" value="PROTEIN LPLB"/>
    <property type="match status" value="1"/>
</dbReference>
<evidence type="ECO:0000256" key="1">
    <source>
        <dbReference type="ARBA" id="ARBA00004141"/>
    </source>
</evidence>
<feature type="transmembrane region" description="Helical" evidence="6">
    <location>
        <begin position="93"/>
        <end position="114"/>
    </location>
</feature>
<evidence type="ECO:0000313" key="9">
    <source>
        <dbReference type="Proteomes" id="UP001580430"/>
    </source>
</evidence>